<keyword evidence="2" id="KW-1185">Reference proteome</keyword>
<feature type="region of interest" description="Disordered" evidence="1">
    <location>
        <begin position="167"/>
        <end position="188"/>
    </location>
</feature>
<reference evidence="3" key="1">
    <citation type="submission" date="2016-11" db="UniProtKB">
        <authorList>
            <consortium name="WormBaseParasite"/>
        </authorList>
    </citation>
    <scope>IDENTIFICATION</scope>
</reference>
<proteinExistence type="predicted"/>
<accession>A0A1I8BMY5</accession>
<evidence type="ECO:0000313" key="2">
    <source>
        <dbReference type="Proteomes" id="UP000095281"/>
    </source>
</evidence>
<name>A0A1I8BMY5_MELHA</name>
<organism evidence="2 3">
    <name type="scientific">Meloidogyne hapla</name>
    <name type="common">Root-knot nematode worm</name>
    <dbReference type="NCBI Taxonomy" id="6305"/>
    <lineage>
        <taxon>Eukaryota</taxon>
        <taxon>Metazoa</taxon>
        <taxon>Ecdysozoa</taxon>
        <taxon>Nematoda</taxon>
        <taxon>Chromadorea</taxon>
        <taxon>Rhabditida</taxon>
        <taxon>Tylenchina</taxon>
        <taxon>Tylenchomorpha</taxon>
        <taxon>Tylenchoidea</taxon>
        <taxon>Meloidogynidae</taxon>
        <taxon>Meloidogyninae</taxon>
        <taxon>Meloidogyne</taxon>
    </lineage>
</organism>
<evidence type="ECO:0000256" key="1">
    <source>
        <dbReference type="SAM" id="MobiDB-lite"/>
    </source>
</evidence>
<dbReference type="Proteomes" id="UP000095281">
    <property type="component" value="Unplaced"/>
</dbReference>
<dbReference type="WBParaSite" id="MhA1_Contig3111.frz3.gene2">
    <property type="protein sequence ID" value="MhA1_Contig3111.frz3.gene2"/>
    <property type="gene ID" value="MhA1_Contig3111.frz3.gene2"/>
</dbReference>
<sequence length="239" mass="26147">MVYPKNAVIHRVVLVLYKAGIRGQPMFQHLNALFGINNYTRGTVWRWIREYKLQTRYMEQGRENVGEEGEENMEVDVVNVDAAGEGAEKAVAEQQAGDDQEAVEAAAVQEPVEDVDEAVGEAVEAAADQEPGEDVDEAVGVAVEAAAGQEHGEDVDEAVQPLEEGEAVGGQEVNAGEEPAEDEDEEAVVEQPTLEDVAAQVHDLWELFDDMADEIIVAKWRLRRLERGGGANQQVIKNN</sequence>
<dbReference type="AlphaFoldDB" id="A0A1I8BMY5"/>
<evidence type="ECO:0000313" key="3">
    <source>
        <dbReference type="WBParaSite" id="MhA1_Contig3111.frz3.gene2"/>
    </source>
</evidence>
<protein>
    <submittedName>
        <fullName evidence="3">HTH_48 domain-containing protein</fullName>
    </submittedName>
</protein>
<feature type="compositionally biased region" description="Acidic residues" evidence="1">
    <location>
        <begin position="178"/>
        <end position="188"/>
    </location>
</feature>